<name>A0A514CNZ6_9BACT</name>
<sequence length="325" mass="37886">MENNRYSVGEEIFVADFNGNILASFIKDGDTRDTYGHIMAPLVIDGKNSFMAYAFNGFMCYDFSGNLISRIKLVDFHNPNYRRIAMGRGLLKLGEKYLYMDLGSRDFEYGSKDFFDNYYAMSLLDPKTGRTESIIPLPETSIFRKGNFFFRYAWEPTFDVEDNQLFVVFGLEPTIYVFENQSPFSLISKIPIKLSNYHYFKGAKKYNRDDIRFYGHKRSSGKILNIKKIKDYFLLAYFPGYDHGDVEESFSDNISPGFWERMRKKYPIRIAILDSHGKVVNDFVPDGLWATSMLVRNGELWMLGKPDGEIERDYFQLFKVGLKIE</sequence>
<organism evidence="1 2">
    <name type="scientific">Echinicola soli</name>
    <dbReference type="NCBI Taxonomy" id="2591634"/>
    <lineage>
        <taxon>Bacteria</taxon>
        <taxon>Pseudomonadati</taxon>
        <taxon>Bacteroidota</taxon>
        <taxon>Cytophagia</taxon>
        <taxon>Cytophagales</taxon>
        <taxon>Cyclobacteriaceae</taxon>
        <taxon>Echinicola</taxon>
    </lineage>
</organism>
<dbReference type="OrthoDB" id="827931at2"/>
<dbReference type="EMBL" id="CP041253">
    <property type="protein sequence ID" value="QDH81529.1"/>
    <property type="molecule type" value="Genomic_DNA"/>
</dbReference>
<evidence type="ECO:0000313" key="2">
    <source>
        <dbReference type="Proteomes" id="UP000316614"/>
    </source>
</evidence>
<dbReference type="AlphaFoldDB" id="A0A514CNZ6"/>
<accession>A0A514CNZ6</accession>
<evidence type="ECO:0000313" key="1">
    <source>
        <dbReference type="EMBL" id="QDH81529.1"/>
    </source>
</evidence>
<keyword evidence="2" id="KW-1185">Reference proteome</keyword>
<gene>
    <name evidence="1" type="ORF">FKX85_08315</name>
</gene>
<protein>
    <submittedName>
        <fullName evidence="1">Uncharacterized protein</fullName>
    </submittedName>
</protein>
<reference evidence="1 2" key="1">
    <citation type="submission" date="2019-06" db="EMBL/GenBank/DDBJ databases">
        <title>Echinicola alkalisoli sp. nov. isolated from saline soil.</title>
        <authorList>
            <person name="Sun J.-Q."/>
            <person name="Xu L."/>
        </authorList>
    </citation>
    <scope>NUCLEOTIDE SEQUENCE [LARGE SCALE GENOMIC DNA]</scope>
    <source>
        <strain evidence="1 2">LN3S3</strain>
    </source>
</reference>
<dbReference type="Proteomes" id="UP000316614">
    <property type="component" value="Chromosome"/>
</dbReference>
<proteinExistence type="predicted"/>
<dbReference type="SUPFAM" id="SSF63825">
    <property type="entry name" value="YWTD domain"/>
    <property type="match status" value="1"/>
</dbReference>
<dbReference type="KEGG" id="echi:FKX85_08315"/>